<keyword evidence="1" id="KW-1133">Transmembrane helix</keyword>
<reference evidence="3 4" key="1">
    <citation type="submission" date="2017-03" db="EMBL/GenBank/DDBJ databases">
        <title>Genome sequence of Methanobrevibacter thaueri.</title>
        <authorList>
            <person name="Poehlein A."/>
            <person name="Seedorf H."/>
            <person name="Daniel R."/>
        </authorList>
    </citation>
    <scope>NUCLEOTIDE SEQUENCE [LARGE SCALE GENOMIC DNA]</scope>
    <source>
        <strain evidence="3 4">DSM 11995</strain>
    </source>
</reference>
<dbReference type="OrthoDB" id="78481at2157"/>
<name>A0A315XL30_9EURY</name>
<keyword evidence="1" id="KW-0472">Membrane</keyword>
<evidence type="ECO:0000313" key="3">
    <source>
        <dbReference type="EMBL" id="PWB85461.1"/>
    </source>
</evidence>
<comment type="caution">
    <text evidence="3">The sequence shown here is derived from an EMBL/GenBank/DDBJ whole genome shotgun (WGS) entry which is preliminary data.</text>
</comment>
<proteinExistence type="predicted"/>
<dbReference type="RefSeq" id="WP_116592638.1">
    <property type="nucleotide sequence ID" value="NZ_MZGS01000027.1"/>
</dbReference>
<gene>
    <name evidence="3" type="ORF">MBBTH_17240</name>
</gene>
<protein>
    <submittedName>
        <fullName evidence="3">Double zinc ribbon</fullName>
    </submittedName>
</protein>
<dbReference type="Proteomes" id="UP000251717">
    <property type="component" value="Unassembled WGS sequence"/>
</dbReference>
<keyword evidence="1" id="KW-0812">Transmembrane</keyword>
<evidence type="ECO:0000259" key="2">
    <source>
        <dbReference type="Pfam" id="PF12773"/>
    </source>
</evidence>
<organism evidence="3 4">
    <name type="scientific">Methanobrevibacter thaueri</name>
    <dbReference type="NCBI Taxonomy" id="190975"/>
    <lineage>
        <taxon>Archaea</taxon>
        <taxon>Methanobacteriati</taxon>
        <taxon>Methanobacteriota</taxon>
        <taxon>Methanomada group</taxon>
        <taxon>Methanobacteria</taxon>
        <taxon>Methanobacteriales</taxon>
        <taxon>Methanobacteriaceae</taxon>
        <taxon>Methanobrevibacter</taxon>
    </lineage>
</organism>
<evidence type="ECO:0000256" key="1">
    <source>
        <dbReference type="SAM" id="Phobius"/>
    </source>
</evidence>
<sequence length="169" mass="18410">MVICPDCGKEVPNDKFCKNCGAYLPKVEEISTESAPVEHNPTPESEEVKSGVNYCRNCGFKLEGDFKFCPNCGHNLKATVKSRNVSIDKEKSTLVAVVLSVLLPGMGHMYLGLDNTGAILLIAYIVSLILILLVIGLALALIVWIWALVDTINSANALNRGEEVEDKLF</sequence>
<dbReference type="Pfam" id="PF12773">
    <property type="entry name" value="DZR"/>
    <property type="match status" value="1"/>
</dbReference>
<feature type="transmembrane region" description="Helical" evidence="1">
    <location>
        <begin position="93"/>
        <end position="113"/>
    </location>
</feature>
<evidence type="ECO:0000313" key="4">
    <source>
        <dbReference type="Proteomes" id="UP000251717"/>
    </source>
</evidence>
<dbReference type="InterPro" id="IPR025874">
    <property type="entry name" value="DZR"/>
</dbReference>
<dbReference type="AlphaFoldDB" id="A0A315XL30"/>
<keyword evidence="4" id="KW-1185">Reference proteome</keyword>
<feature type="transmembrane region" description="Helical" evidence="1">
    <location>
        <begin position="119"/>
        <end position="149"/>
    </location>
</feature>
<feature type="domain" description="DZANK-type" evidence="2">
    <location>
        <begin position="4"/>
        <end position="73"/>
    </location>
</feature>
<accession>A0A315XL30</accession>
<dbReference type="EMBL" id="MZGS01000027">
    <property type="protein sequence ID" value="PWB85461.1"/>
    <property type="molecule type" value="Genomic_DNA"/>
</dbReference>